<dbReference type="PANTHER" id="PTHR43194:SF2">
    <property type="entry name" value="PEROXISOMAL MEMBRANE PROTEIN LPX1"/>
    <property type="match status" value="1"/>
</dbReference>
<evidence type="ECO:0000259" key="1">
    <source>
        <dbReference type="Pfam" id="PF12697"/>
    </source>
</evidence>
<proteinExistence type="predicted"/>
<dbReference type="PANTHER" id="PTHR43194">
    <property type="entry name" value="HYDROLASE ALPHA/BETA FOLD FAMILY"/>
    <property type="match status" value="1"/>
</dbReference>
<evidence type="ECO:0000313" key="3">
    <source>
        <dbReference type="Proteomes" id="UP000035760"/>
    </source>
</evidence>
<dbReference type="Pfam" id="PF12697">
    <property type="entry name" value="Abhydrolase_6"/>
    <property type="match status" value="1"/>
</dbReference>
<dbReference type="InterPro" id="IPR000073">
    <property type="entry name" value="AB_hydrolase_1"/>
</dbReference>
<sequence>MELEILSRRPETAPNGPPLLFLHGSFTDARVWEVYFLPFFAQKGYEAHALSLRGHGRSEGRPNLHIWRLADYVTDLAQAAAKLTQPPIIIGHSMGGMVVQKYLENSPRIAGVILMASVPPQGLLPSNLHMAMRHPFLFQQMALFSLLGPNYGSIDMMRRLLFSPDIPNAKLHEYFHYMQAESQVVSLDMMGLNPLRLKPGQATNTPLLVLGAQRDTFISPALIRETARFYQAEHHILPNMAHAMMLEENWRDAADYLLSWIERAVTNPSEAATA</sequence>
<reference evidence="2" key="2">
    <citation type="submission" date="2014-03" db="EMBL/GenBank/DDBJ databases">
        <title>Candidatus Competibacter-lineage genomes retrieved from metagenomes reveal functional metabolic diversity.</title>
        <authorList>
            <person name="McIlroy S.J."/>
            <person name="Albertsen M."/>
            <person name="Andresen E.K."/>
            <person name="Saunders A.M."/>
            <person name="Kristiansen R."/>
            <person name="Stokholm-Bjerregaard M."/>
            <person name="Nielsen K.L."/>
            <person name="Nielsen P.H."/>
        </authorList>
    </citation>
    <scope>NUCLEOTIDE SEQUENCE</scope>
    <source>
        <strain evidence="2">Run_A_D11</strain>
    </source>
</reference>
<organism evidence="2 3">
    <name type="scientific">Candidatus Competibacter denitrificans Run_A_D11</name>
    <dbReference type="NCBI Taxonomy" id="1400863"/>
    <lineage>
        <taxon>Bacteria</taxon>
        <taxon>Pseudomonadati</taxon>
        <taxon>Pseudomonadota</taxon>
        <taxon>Gammaproteobacteria</taxon>
        <taxon>Candidatus Competibacteraceae</taxon>
        <taxon>Candidatus Competibacter</taxon>
    </lineage>
</organism>
<protein>
    <recommendedName>
        <fullName evidence="1">AB hydrolase-1 domain-containing protein</fullName>
    </recommendedName>
</protein>
<dbReference type="EMBL" id="CBTJ020000101">
    <property type="protein sequence ID" value="CDI04164.1"/>
    <property type="molecule type" value="Genomic_DNA"/>
</dbReference>
<dbReference type="Proteomes" id="UP000035760">
    <property type="component" value="Unassembled WGS sequence"/>
</dbReference>
<reference evidence="2" key="1">
    <citation type="submission" date="2013-07" db="EMBL/GenBank/DDBJ databases">
        <authorList>
            <person name="McIlroy S."/>
        </authorList>
    </citation>
    <scope>NUCLEOTIDE SEQUENCE [LARGE SCALE GENOMIC DNA]</scope>
    <source>
        <strain evidence="2">Run_A_D11</strain>
    </source>
</reference>
<dbReference type="InterPro" id="IPR050228">
    <property type="entry name" value="Carboxylesterase_BioH"/>
</dbReference>
<dbReference type="OrthoDB" id="9806902at2"/>
<evidence type="ECO:0000313" key="2">
    <source>
        <dbReference type="EMBL" id="CDI04164.1"/>
    </source>
</evidence>
<dbReference type="InterPro" id="IPR029058">
    <property type="entry name" value="AB_hydrolase_fold"/>
</dbReference>
<dbReference type="RefSeq" id="WP_048676008.1">
    <property type="nucleotide sequence ID" value="NZ_CBTJ020000101.1"/>
</dbReference>
<comment type="caution">
    <text evidence="2">The sequence shown here is derived from an EMBL/GenBank/DDBJ whole genome shotgun (WGS) entry which is preliminary data.</text>
</comment>
<gene>
    <name evidence="2" type="ORF">BN873_890070</name>
</gene>
<keyword evidence="3" id="KW-1185">Reference proteome</keyword>
<dbReference type="STRING" id="1400863.BN873_890070"/>
<dbReference type="AlphaFoldDB" id="W6MBA1"/>
<accession>W6MBA1</accession>
<dbReference type="SUPFAM" id="SSF53474">
    <property type="entry name" value="alpha/beta-Hydrolases"/>
    <property type="match status" value="1"/>
</dbReference>
<feature type="domain" description="AB hydrolase-1" evidence="1">
    <location>
        <begin position="19"/>
        <end position="252"/>
    </location>
</feature>
<dbReference type="Gene3D" id="3.40.50.1820">
    <property type="entry name" value="alpha/beta hydrolase"/>
    <property type="match status" value="1"/>
</dbReference>
<name>W6MBA1_9GAMM</name>